<dbReference type="AlphaFoldDB" id="T1FD09"/>
<dbReference type="EnsemblMetazoa" id="HelroT178276">
    <property type="protein sequence ID" value="HelroP178276"/>
    <property type="gene ID" value="HelroG178276"/>
</dbReference>
<dbReference type="InterPro" id="IPR000719">
    <property type="entry name" value="Prot_kinase_dom"/>
</dbReference>
<dbReference type="SMART" id="SM00537">
    <property type="entry name" value="DCX"/>
    <property type="match status" value="2"/>
</dbReference>
<dbReference type="eggNOG" id="KOG3757">
    <property type="taxonomic scope" value="Eukaryota"/>
</dbReference>
<feature type="compositionally biased region" description="Basic and acidic residues" evidence="4">
    <location>
        <begin position="700"/>
        <end position="716"/>
    </location>
</feature>
<gene>
    <name evidence="8" type="primary">20206708</name>
    <name evidence="7" type="ORF">HELRODRAFT_178276</name>
</gene>
<evidence type="ECO:0000256" key="3">
    <source>
        <dbReference type="ARBA" id="ARBA00048679"/>
    </source>
</evidence>
<dbReference type="PANTHER" id="PTHR24347">
    <property type="entry name" value="SERINE/THREONINE-PROTEIN KINASE"/>
    <property type="match status" value="1"/>
</dbReference>
<sequence length="762" mass="86483">MTTDTTVVSIINVKKSEVQRQCAGDPFFPGLEYNVNRKVNRTLSNLFQELATSTLCDQNILPFGIRHMFDLNGRRITNCSEIEEGGVYVVSSTANYIPLSYTMFTKCPKWKCFPSTMTKTNSASSWQVVKKYSNKLTKTQSGLNSSSKWNKSDKRPRMGNQKQINSGMHSTFVKEKILDDCDEQQKDNNNNVERENESKVESKKGYRSVLSFWNLNLGNSQSWDKRNEDTKILPAKEDPPSLTKMSSTTGTATRIITIDDELPDDDTQQFTSRLIYILCNGVSRPRKIVKWLLNKQLAPNFDKALHNINSCVVLIGGSLKYLYTSDKVLVTNLDDMKRKSKQLFFAFGSERIRRGDFKLSKQEIKNLSQMVQESKKLSLKMTVSSVSKLQTASALRKCVSRTIEETPKRLLQYVSTLPDNYQISDQALCAAQKSVLKNCRDVSAKTDLIVKVIDMEESSASQRNKVLREIVMIASVKHVNVIGILAHYSDVTKHYLIYKKIPDSSLVDTITSPDHHHSEKFITDVVQQVAKGLEHLHFLRIIFRNVTLDNVLVDKSVTGMNTYLLCDFGLATKIMPGSRIFSVCGNPYYMCPEMIKEEGYDEKVDCWALGVLLYILLHGDPPFTADDKSSDHNEIFQHILTHPYEVVSTNKWNHVTFEAKELVGCLLQPDPFVRFSIEAVPFCENIRDIQQQSDIAPSVDRSEEQFGTREEPHGSYRSKIEQFHIEPGTSNEQRDGVPDHNLPGQGTLLFHQNTELLEGSQG</sequence>
<evidence type="ECO:0000256" key="1">
    <source>
        <dbReference type="ARBA" id="ARBA00012513"/>
    </source>
</evidence>
<dbReference type="GO" id="GO:0004674">
    <property type="term" value="F:protein serine/threonine kinase activity"/>
    <property type="evidence" value="ECO:0000318"/>
    <property type="project" value="GO_Central"/>
</dbReference>
<keyword evidence="9" id="KW-1185">Reference proteome</keyword>
<dbReference type="RefSeq" id="XP_009024664.1">
    <property type="nucleotide sequence ID" value="XM_009026416.1"/>
</dbReference>
<comment type="catalytic activity">
    <reaction evidence="3">
        <text>L-seryl-[protein] + ATP = O-phospho-L-seryl-[protein] + ADP + H(+)</text>
        <dbReference type="Rhea" id="RHEA:17989"/>
        <dbReference type="Rhea" id="RHEA-COMP:9863"/>
        <dbReference type="Rhea" id="RHEA-COMP:11604"/>
        <dbReference type="ChEBI" id="CHEBI:15378"/>
        <dbReference type="ChEBI" id="CHEBI:29999"/>
        <dbReference type="ChEBI" id="CHEBI:30616"/>
        <dbReference type="ChEBI" id="CHEBI:83421"/>
        <dbReference type="ChEBI" id="CHEBI:456216"/>
        <dbReference type="EC" id="2.7.11.1"/>
    </reaction>
</comment>
<evidence type="ECO:0000256" key="2">
    <source>
        <dbReference type="ARBA" id="ARBA00047899"/>
    </source>
</evidence>
<dbReference type="Pfam" id="PF00069">
    <property type="entry name" value="Pkinase"/>
    <property type="match status" value="1"/>
</dbReference>
<dbReference type="EC" id="2.7.11.1" evidence="1"/>
<feature type="compositionally biased region" description="Polar residues" evidence="4">
    <location>
        <begin position="137"/>
        <end position="149"/>
    </location>
</feature>
<dbReference type="InterPro" id="IPR036572">
    <property type="entry name" value="Doublecortin_dom_sf"/>
</dbReference>
<reference evidence="7 9" key="2">
    <citation type="journal article" date="2013" name="Nature">
        <title>Insights into bilaterian evolution from three spiralian genomes.</title>
        <authorList>
            <person name="Simakov O."/>
            <person name="Marletaz F."/>
            <person name="Cho S.J."/>
            <person name="Edsinger-Gonzales E."/>
            <person name="Havlak P."/>
            <person name="Hellsten U."/>
            <person name="Kuo D.H."/>
            <person name="Larsson T."/>
            <person name="Lv J."/>
            <person name="Arendt D."/>
            <person name="Savage R."/>
            <person name="Osoegawa K."/>
            <person name="de Jong P."/>
            <person name="Grimwood J."/>
            <person name="Chapman J.A."/>
            <person name="Shapiro H."/>
            <person name="Aerts A."/>
            <person name="Otillar R.P."/>
            <person name="Terry A.Y."/>
            <person name="Boore J.L."/>
            <person name="Grigoriev I.V."/>
            <person name="Lindberg D.R."/>
            <person name="Seaver E.C."/>
            <person name="Weisblat D.A."/>
            <person name="Putnam N.H."/>
            <person name="Rokhsar D.S."/>
        </authorList>
    </citation>
    <scope>NUCLEOTIDE SEQUENCE</scope>
</reference>
<evidence type="ECO:0000313" key="8">
    <source>
        <dbReference type="EnsemblMetazoa" id="HelroP178276"/>
    </source>
</evidence>
<dbReference type="GO" id="GO:0035556">
    <property type="term" value="P:intracellular signal transduction"/>
    <property type="evidence" value="ECO:0007669"/>
    <property type="project" value="InterPro"/>
</dbReference>
<dbReference type="eggNOG" id="KOG0032">
    <property type="taxonomic scope" value="Eukaryota"/>
</dbReference>
<dbReference type="InParanoid" id="T1FD09"/>
<dbReference type="Gene3D" id="3.10.20.230">
    <property type="entry name" value="Doublecortin domain"/>
    <property type="match status" value="2"/>
</dbReference>
<dbReference type="PROSITE" id="PS50011">
    <property type="entry name" value="PROTEIN_KINASE_DOM"/>
    <property type="match status" value="1"/>
</dbReference>
<dbReference type="SUPFAM" id="SSF56112">
    <property type="entry name" value="Protein kinase-like (PK-like)"/>
    <property type="match status" value="1"/>
</dbReference>
<proteinExistence type="predicted"/>
<dbReference type="SUPFAM" id="SSF89837">
    <property type="entry name" value="Doublecortin (DC)"/>
    <property type="match status" value="2"/>
</dbReference>
<reference evidence="9" key="1">
    <citation type="submission" date="2012-12" db="EMBL/GenBank/DDBJ databases">
        <authorList>
            <person name="Hellsten U."/>
            <person name="Grimwood J."/>
            <person name="Chapman J.A."/>
            <person name="Shapiro H."/>
            <person name="Aerts A."/>
            <person name="Otillar R.P."/>
            <person name="Terry A.Y."/>
            <person name="Boore J.L."/>
            <person name="Simakov O."/>
            <person name="Marletaz F."/>
            <person name="Cho S.-J."/>
            <person name="Edsinger-Gonzales E."/>
            <person name="Havlak P."/>
            <person name="Kuo D.-H."/>
            <person name="Larsson T."/>
            <person name="Lv J."/>
            <person name="Arendt D."/>
            <person name="Savage R."/>
            <person name="Osoegawa K."/>
            <person name="de Jong P."/>
            <person name="Lindberg D.R."/>
            <person name="Seaver E.C."/>
            <person name="Weisblat D.A."/>
            <person name="Putnam N.H."/>
            <person name="Grigoriev I.V."/>
            <person name="Rokhsar D.S."/>
        </authorList>
    </citation>
    <scope>NUCLEOTIDE SEQUENCE</scope>
</reference>
<feature type="domain" description="Doublecortin" evidence="6">
    <location>
        <begin position="273"/>
        <end position="358"/>
    </location>
</feature>
<feature type="region of interest" description="Disordered" evidence="4">
    <location>
        <begin position="137"/>
        <end position="166"/>
    </location>
</feature>
<feature type="region of interest" description="Disordered" evidence="4">
    <location>
        <begin position="695"/>
        <end position="716"/>
    </location>
</feature>
<comment type="catalytic activity">
    <reaction evidence="2">
        <text>L-threonyl-[protein] + ATP = O-phospho-L-threonyl-[protein] + ADP + H(+)</text>
        <dbReference type="Rhea" id="RHEA:46608"/>
        <dbReference type="Rhea" id="RHEA-COMP:11060"/>
        <dbReference type="Rhea" id="RHEA-COMP:11605"/>
        <dbReference type="ChEBI" id="CHEBI:15378"/>
        <dbReference type="ChEBI" id="CHEBI:30013"/>
        <dbReference type="ChEBI" id="CHEBI:30616"/>
        <dbReference type="ChEBI" id="CHEBI:61977"/>
        <dbReference type="ChEBI" id="CHEBI:456216"/>
        <dbReference type="EC" id="2.7.11.1"/>
    </reaction>
</comment>
<feature type="domain" description="Protein kinase" evidence="5">
    <location>
        <begin position="421"/>
        <end position="686"/>
    </location>
</feature>
<dbReference type="GO" id="GO:0005737">
    <property type="term" value="C:cytoplasm"/>
    <property type="evidence" value="ECO:0000318"/>
    <property type="project" value="GO_Central"/>
</dbReference>
<dbReference type="GO" id="GO:0005634">
    <property type="term" value="C:nucleus"/>
    <property type="evidence" value="ECO:0000318"/>
    <property type="project" value="GO_Central"/>
</dbReference>
<dbReference type="KEGG" id="hro:HELRODRAFT_178276"/>
<dbReference type="EMBL" id="KB097417">
    <property type="protein sequence ID" value="ESN97167.1"/>
    <property type="molecule type" value="Genomic_DNA"/>
</dbReference>
<evidence type="ECO:0000313" key="7">
    <source>
        <dbReference type="EMBL" id="ESN97167.1"/>
    </source>
</evidence>
<dbReference type="Proteomes" id="UP000015101">
    <property type="component" value="Unassembled WGS sequence"/>
</dbReference>
<evidence type="ECO:0000256" key="4">
    <source>
        <dbReference type="SAM" id="MobiDB-lite"/>
    </source>
</evidence>
<name>T1FD09_HELRO</name>
<reference evidence="8" key="3">
    <citation type="submission" date="2015-06" db="UniProtKB">
        <authorList>
            <consortium name="EnsemblMetazoa"/>
        </authorList>
    </citation>
    <scope>IDENTIFICATION</scope>
</reference>
<dbReference type="Pfam" id="PF03607">
    <property type="entry name" value="DCX"/>
    <property type="match status" value="2"/>
</dbReference>
<dbReference type="STRING" id="6412.T1FD09"/>
<dbReference type="HOGENOM" id="CLU_366125_0_0_1"/>
<dbReference type="GO" id="GO:0005524">
    <property type="term" value="F:ATP binding"/>
    <property type="evidence" value="ECO:0007669"/>
    <property type="project" value="InterPro"/>
</dbReference>
<dbReference type="Gene3D" id="3.30.200.20">
    <property type="entry name" value="Phosphorylase Kinase, domain 1"/>
    <property type="match status" value="1"/>
</dbReference>
<evidence type="ECO:0000259" key="5">
    <source>
        <dbReference type="PROSITE" id="PS50011"/>
    </source>
</evidence>
<evidence type="ECO:0000259" key="6">
    <source>
        <dbReference type="PROSITE" id="PS50309"/>
    </source>
</evidence>
<protein>
    <recommendedName>
        <fullName evidence="1">non-specific serine/threonine protein kinase</fullName>
        <ecNumber evidence="1">2.7.11.1</ecNumber>
    </recommendedName>
</protein>
<dbReference type="PROSITE" id="PS50309">
    <property type="entry name" value="DC"/>
    <property type="match status" value="2"/>
</dbReference>
<dbReference type="GO" id="GO:0034504">
    <property type="term" value="P:protein localization to nucleus"/>
    <property type="evidence" value="ECO:0000318"/>
    <property type="project" value="GO_Central"/>
</dbReference>
<dbReference type="CTD" id="20206708"/>
<dbReference type="Gene3D" id="1.10.510.10">
    <property type="entry name" value="Transferase(Phosphotransferase) domain 1"/>
    <property type="match status" value="1"/>
</dbReference>
<evidence type="ECO:0000313" key="9">
    <source>
        <dbReference type="Proteomes" id="UP000015101"/>
    </source>
</evidence>
<dbReference type="InterPro" id="IPR003533">
    <property type="entry name" value="Doublecortin_dom"/>
</dbReference>
<dbReference type="InterPro" id="IPR011009">
    <property type="entry name" value="Kinase-like_dom_sf"/>
</dbReference>
<feature type="domain" description="Doublecortin" evidence="6">
    <location>
        <begin position="24"/>
        <end position="102"/>
    </location>
</feature>
<accession>T1FD09</accession>
<dbReference type="EMBL" id="AMQM01006360">
    <property type="status" value="NOT_ANNOTATED_CDS"/>
    <property type="molecule type" value="Genomic_DNA"/>
</dbReference>
<dbReference type="GeneID" id="20206708"/>
<organism evidence="8 9">
    <name type="scientific">Helobdella robusta</name>
    <name type="common">Californian leech</name>
    <dbReference type="NCBI Taxonomy" id="6412"/>
    <lineage>
        <taxon>Eukaryota</taxon>
        <taxon>Metazoa</taxon>
        <taxon>Spiralia</taxon>
        <taxon>Lophotrochozoa</taxon>
        <taxon>Annelida</taxon>
        <taxon>Clitellata</taxon>
        <taxon>Hirudinea</taxon>
        <taxon>Rhynchobdellida</taxon>
        <taxon>Glossiphoniidae</taxon>
        <taxon>Helobdella</taxon>
    </lineage>
</organism>